<comment type="cofactor">
    <cofactor evidence="1 12">
        <name>heme</name>
        <dbReference type="ChEBI" id="CHEBI:30413"/>
    </cofactor>
</comment>
<evidence type="ECO:0000256" key="12">
    <source>
        <dbReference type="PIRSR" id="PIRSR602401-1"/>
    </source>
</evidence>
<comment type="similarity">
    <text evidence="3 13">Belongs to the cytochrome P450 family.</text>
</comment>
<evidence type="ECO:0000256" key="8">
    <source>
        <dbReference type="ARBA" id="ARBA00023002"/>
    </source>
</evidence>
<dbReference type="InterPro" id="IPR002401">
    <property type="entry name" value="Cyt_P450_E_grp-I"/>
</dbReference>
<dbReference type="GO" id="GO:0020037">
    <property type="term" value="F:heme binding"/>
    <property type="evidence" value="ECO:0007669"/>
    <property type="project" value="InterPro"/>
</dbReference>
<evidence type="ECO:0000256" key="7">
    <source>
        <dbReference type="ARBA" id="ARBA00022989"/>
    </source>
</evidence>
<dbReference type="InterPro" id="IPR050651">
    <property type="entry name" value="Plant_Cytochrome_P450_Monoox"/>
</dbReference>
<dbReference type="PRINTS" id="PR00385">
    <property type="entry name" value="P450"/>
</dbReference>
<dbReference type="Pfam" id="PF00067">
    <property type="entry name" value="p450"/>
    <property type="match status" value="1"/>
</dbReference>
<comment type="subcellular location">
    <subcellularLocation>
        <location evidence="2">Membrane</location>
    </subcellularLocation>
</comment>
<dbReference type="InterPro" id="IPR036396">
    <property type="entry name" value="Cyt_P450_sf"/>
</dbReference>
<evidence type="ECO:0000256" key="15">
    <source>
        <dbReference type="SAM" id="Phobius"/>
    </source>
</evidence>
<name>A0A2P2MS42_RHIMU</name>
<keyword evidence="11 15" id="KW-0472">Membrane</keyword>
<evidence type="ECO:0000256" key="10">
    <source>
        <dbReference type="ARBA" id="ARBA00023033"/>
    </source>
</evidence>
<protein>
    <submittedName>
        <fullName evidence="16">Cytochrome P450 81E8-like isoform X1</fullName>
    </submittedName>
</protein>
<dbReference type="InterPro" id="IPR001128">
    <property type="entry name" value="Cyt_P450"/>
</dbReference>
<feature type="transmembrane region" description="Helical" evidence="15">
    <location>
        <begin position="12"/>
        <end position="28"/>
    </location>
</feature>
<feature type="region of interest" description="Disordered" evidence="14">
    <location>
        <begin position="33"/>
        <end position="52"/>
    </location>
</feature>
<dbReference type="SUPFAM" id="SSF48264">
    <property type="entry name" value="Cytochrome P450"/>
    <property type="match status" value="1"/>
</dbReference>
<proteinExistence type="inferred from homology"/>
<sequence>MGKEADMADAILYFSVTLFFLVFAFKLYQTKTRQRNLPPGPPGRPITGHLHLQKPPMHRTFQKLAQKYGPVFSLRFGSRLVVVVSSASAVEECFTKNDVILANRPKVLMAKHVSYNYSTVTQAPYSDHWRNLRRIGATEIFSNNRLNMLVNVRKDEVMRLITKLSRESLEDFAKVELKSMFQELTFNVMMRMLTGKRYYGDDVSNEEEASRFTKLIKELASYYGTSNPGDFLPLWNLIDGGRFKRKVIELAKRTDAFLQWLVDDHRCKMDSESTKTVVYNLLSMQKSQPEYYTDEVIKGFILVILMAGSDTTSVTLEWAMASILNKPDLLKKARDELDGQVGQDVLLDEPDLSKLSYLQNIITETLRMYPAAPLLDPHRASEDCVIAGYRIPRETVVLVNAWALQRDPTLWDDPYTFMPERFEKEHDSLAHKLIPFGLGRRSCPATSLANRVLGLTLGSMIQCFDWKRMAEEEIDMTEGKGITMPMVIPLEAMCRARPIMTKILS</sequence>
<evidence type="ECO:0000256" key="6">
    <source>
        <dbReference type="ARBA" id="ARBA00022723"/>
    </source>
</evidence>
<feature type="binding site" description="axial binding residue" evidence="12">
    <location>
        <position position="443"/>
    </location>
    <ligand>
        <name>heme</name>
        <dbReference type="ChEBI" id="CHEBI:30413"/>
    </ligand>
    <ligandPart>
        <name>Fe</name>
        <dbReference type="ChEBI" id="CHEBI:18248"/>
    </ligandPart>
</feature>
<dbReference type="GO" id="GO:0005506">
    <property type="term" value="F:iron ion binding"/>
    <property type="evidence" value="ECO:0007669"/>
    <property type="project" value="InterPro"/>
</dbReference>
<dbReference type="GO" id="GO:0016020">
    <property type="term" value="C:membrane"/>
    <property type="evidence" value="ECO:0007669"/>
    <property type="project" value="UniProtKB-SubCell"/>
</dbReference>
<dbReference type="PANTHER" id="PTHR47947:SF26">
    <property type="entry name" value="CYTOCHROME P450"/>
    <property type="match status" value="1"/>
</dbReference>
<organism evidence="16">
    <name type="scientific">Rhizophora mucronata</name>
    <name type="common">Asiatic mangrove</name>
    <dbReference type="NCBI Taxonomy" id="61149"/>
    <lineage>
        <taxon>Eukaryota</taxon>
        <taxon>Viridiplantae</taxon>
        <taxon>Streptophyta</taxon>
        <taxon>Embryophyta</taxon>
        <taxon>Tracheophyta</taxon>
        <taxon>Spermatophyta</taxon>
        <taxon>Magnoliopsida</taxon>
        <taxon>eudicotyledons</taxon>
        <taxon>Gunneridae</taxon>
        <taxon>Pentapetalae</taxon>
        <taxon>rosids</taxon>
        <taxon>fabids</taxon>
        <taxon>Malpighiales</taxon>
        <taxon>Rhizophoraceae</taxon>
        <taxon>Rhizophora</taxon>
    </lineage>
</organism>
<evidence type="ECO:0000256" key="14">
    <source>
        <dbReference type="SAM" id="MobiDB-lite"/>
    </source>
</evidence>
<reference evidence="16" key="1">
    <citation type="submission" date="2018-02" db="EMBL/GenBank/DDBJ databases">
        <title>Rhizophora mucronata_Transcriptome.</title>
        <authorList>
            <person name="Meera S.P."/>
            <person name="Sreeshan A."/>
            <person name="Augustine A."/>
        </authorList>
    </citation>
    <scope>NUCLEOTIDE SEQUENCE</scope>
    <source>
        <tissue evidence="16">Leaf</tissue>
    </source>
</reference>
<evidence type="ECO:0000256" key="11">
    <source>
        <dbReference type="ARBA" id="ARBA00023136"/>
    </source>
</evidence>
<keyword evidence="7 15" id="KW-1133">Transmembrane helix</keyword>
<dbReference type="PROSITE" id="PS00086">
    <property type="entry name" value="CYTOCHROME_P450"/>
    <property type="match status" value="1"/>
</dbReference>
<dbReference type="Gene3D" id="1.10.630.10">
    <property type="entry name" value="Cytochrome P450"/>
    <property type="match status" value="1"/>
</dbReference>
<keyword evidence="4 12" id="KW-0349">Heme</keyword>
<dbReference type="GO" id="GO:0016705">
    <property type="term" value="F:oxidoreductase activity, acting on paired donors, with incorporation or reduction of molecular oxygen"/>
    <property type="evidence" value="ECO:0007669"/>
    <property type="project" value="InterPro"/>
</dbReference>
<dbReference type="GO" id="GO:0004497">
    <property type="term" value="F:monooxygenase activity"/>
    <property type="evidence" value="ECO:0007669"/>
    <property type="project" value="UniProtKB-KW"/>
</dbReference>
<dbReference type="AlphaFoldDB" id="A0A2P2MS42"/>
<evidence type="ECO:0000256" key="5">
    <source>
        <dbReference type="ARBA" id="ARBA00022692"/>
    </source>
</evidence>
<evidence type="ECO:0000256" key="13">
    <source>
        <dbReference type="RuleBase" id="RU000461"/>
    </source>
</evidence>
<dbReference type="InterPro" id="IPR017972">
    <property type="entry name" value="Cyt_P450_CS"/>
</dbReference>
<evidence type="ECO:0000256" key="2">
    <source>
        <dbReference type="ARBA" id="ARBA00004370"/>
    </source>
</evidence>
<keyword evidence="6 12" id="KW-0479">Metal-binding</keyword>
<evidence type="ECO:0000313" key="16">
    <source>
        <dbReference type="EMBL" id="MBX33040.1"/>
    </source>
</evidence>
<keyword evidence="8 13" id="KW-0560">Oxidoreductase</keyword>
<dbReference type="FunFam" id="1.10.630.10:FF:000023">
    <property type="entry name" value="Cytochrome P450 family protein"/>
    <property type="match status" value="1"/>
</dbReference>
<dbReference type="PRINTS" id="PR00463">
    <property type="entry name" value="EP450I"/>
</dbReference>
<accession>A0A2P2MS42</accession>
<keyword evidence="9 12" id="KW-0408">Iron</keyword>
<evidence type="ECO:0000256" key="1">
    <source>
        <dbReference type="ARBA" id="ARBA00001971"/>
    </source>
</evidence>
<evidence type="ECO:0000256" key="9">
    <source>
        <dbReference type="ARBA" id="ARBA00023004"/>
    </source>
</evidence>
<keyword evidence="10 13" id="KW-0503">Monooxygenase</keyword>
<keyword evidence="5 15" id="KW-0812">Transmembrane</keyword>
<evidence type="ECO:0000256" key="4">
    <source>
        <dbReference type="ARBA" id="ARBA00022617"/>
    </source>
</evidence>
<dbReference type="PANTHER" id="PTHR47947">
    <property type="entry name" value="CYTOCHROME P450 82C3-RELATED"/>
    <property type="match status" value="1"/>
</dbReference>
<evidence type="ECO:0000256" key="3">
    <source>
        <dbReference type="ARBA" id="ARBA00010617"/>
    </source>
</evidence>
<dbReference type="CDD" id="cd20653">
    <property type="entry name" value="CYP81"/>
    <property type="match status" value="1"/>
</dbReference>
<dbReference type="EMBL" id="GGEC01052556">
    <property type="protein sequence ID" value="MBX33040.1"/>
    <property type="molecule type" value="Transcribed_RNA"/>
</dbReference>